<accession>A0A848LCQ4</accession>
<feature type="non-terminal residue" evidence="1">
    <location>
        <position position="1"/>
    </location>
</feature>
<dbReference type="AlphaFoldDB" id="A0A848LCQ4"/>
<dbReference type="RefSeq" id="WP_169343889.1">
    <property type="nucleotide sequence ID" value="NZ_JABBJJ010000021.1"/>
</dbReference>
<dbReference type="EMBL" id="JABBJJ010000021">
    <property type="protein sequence ID" value="NMO14595.1"/>
    <property type="molecule type" value="Genomic_DNA"/>
</dbReference>
<proteinExistence type="predicted"/>
<keyword evidence="2" id="KW-1185">Reference proteome</keyword>
<gene>
    <name evidence="1" type="ORF">HG543_06940</name>
</gene>
<comment type="caution">
    <text evidence="1">The sequence shown here is derived from an EMBL/GenBank/DDBJ whole genome shotgun (WGS) entry which is preliminary data.</text>
</comment>
<dbReference type="SUPFAM" id="SSF48452">
    <property type="entry name" value="TPR-like"/>
    <property type="match status" value="1"/>
</dbReference>
<organism evidence="1 2">
    <name type="scientific">Pyxidicoccus fallax</name>
    <dbReference type="NCBI Taxonomy" id="394095"/>
    <lineage>
        <taxon>Bacteria</taxon>
        <taxon>Pseudomonadati</taxon>
        <taxon>Myxococcota</taxon>
        <taxon>Myxococcia</taxon>
        <taxon>Myxococcales</taxon>
        <taxon>Cystobacterineae</taxon>
        <taxon>Myxococcaceae</taxon>
        <taxon>Pyxidicoccus</taxon>
    </lineage>
</organism>
<evidence type="ECO:0000313" key="1">
    <source>
        <dbReference type="EMBL" id="NMO14595.1"/>
    </source>
</evidence>
<reference evidence="1 2" key="1">
    <citation type="submission" date="2020-04" db="EMBL/GenBank/DDBJ databases">
        <title>Draft genome of Pyxidicoccus fallax type strain.</title>
        <authorList>
            <person name="Whitworth D.E."/>
        </authorList>
    </citation>
    <scope>NUCLEOTIDE SEQUENCE [LARGE SCALE GENOMIC DNA]</scope>
    <source>
        <strain evidence="1 2">DSM 14698</strain>
    </source>
</reference>
<evidence type="ECO:0000313" key="2">
    <source>
        <dbReference type="Proteomes" id="UP000518300"/>
    </source>
</evidence>
<dbReference type="Proteomes" id="UP000518300">
    <property type="component" value="Unassembled WGS sequence"/>
</dbReference>
<dbReference type="Pfam" id="PF14559">
    <property type="entry name" value="TPR_19"/>
    <property type="match status" value="1"/>
</dbReference>
<sequence length="134" mass="14364">GRRLLEEALLVAPGSVEVMHGLARALDLAGERARAVQLLEHANARAPSEPEPACDLAMALLEKGEDARAERVLAPVLEARPDHPRTNLYLGMALAKTDADRARGHLAKARQTGDAEVKEQAAALERVLAGEPLR</sequence>
<dbReference type="Gene3D" id="1.25.40.10">
    <property type="entry name" value="Tetratricopeptide repeat domain"/>
    <property type="match status" value="1"/>
</dbReference>
<dbReference type="InterPro" id="IPR011990">
    <property type="entry name" value="TPR-like_helical_dom_sf"/>
</dbReference>
<protein>
    <submittedName>
        <fullName evidence="1">Tetratricopeptide repeat protein</fullName>
    </submittedName>
</protein>
<name>A0A848LCQ4_9BACT</name>